<gene>
    <name evidence="1" type="ORF">HMPREF0204_10181</name>
</gene>
<reference evidence="1" key="1">
    <citation type="submission" date="2010-06" db="EMBL/GenBank/DDBJ databases">
        <authorList>
            <person name="Muzny D."/>
            <person name="Qin X."/>
            <person name="Buhay C."/>
            <person name="Dugan-Rocha S."/>
            <person name="Ding Y."/>
            <person name="Chen G."/>
            <person name="Hawes A."/>
            <person name="Holder M."/>
            <person name="Jhangiani S."/>
            <person name="Johnson A."/>
            <person name="Khan Z."/>
            <person name="Li Z."/>
            <person name="Liu W."/>
            <person name="Liu X."/>
            <person name="Perez L."/>
            <person name="Shen H."/>
            <person name="Wang Q."/>
            <person name="Watt J."/>
            <person name="Xi L."/>
            <person name="Xin Y."/>
            <person name="Zhou J."/>
            <person name="Deng J."/>
            <person name="Jiang H."/>
            <person name="Liu Y."/>
            <person name="Qu J."/>
            <person name="Song X.-Z."/>
            <person name="Zhang L."/>
            <person name="Villasana D."/>
            <person name="Johnson A."/>
            <person name="Liu J."/>
            <person name="Liyanage D."/>
            <person name="Lorensuhewa L."/>
            <person name="Robinson T."/>
            <person name="Song A."/>
            <person name="Song B.-B."/>
            <person name="Dinh H."/>
            <person name="Thornton R."/>
            <person name="Coyle M."/>
            <person name="Francisco L."/>
            <person name="Jackson L."/>
            <person name="Javaid M."/>
            <person name="Korchina V."/>
            <person name="Kovar C."/>
            <person name="Mata R."/>
            <person name="Mathew T."/>
            <person name="Ngo R."/>
            <person name="Nguyen L."/>
            <person name="Nguyen N."/>
            <person name="Okwuonu G."/>
            <person name="Ongeri F."/>
            <person name="Pham C."/>
            <person name="Simmons D."/>
            <person name="Wilczek-Boney K."/>
            <person name="Hale W."/>
            <person name="Jakkamsetti A."/>
            <person name="Pham P."/>
            <person name="Ruth R."/>
            <person name="San Lucas F."/>
            <person name="Warren J."/>
            <person name="Zhang J."/>
            <person name="Zhao Z."/>
            <person name="Zhou C."/>
            <person name="Zhu D."/>
            <person name="Lee S."/>
            <person name="Bess C."/>
            <person name="Blankenburg K."/>
            <person name="Forbes L."/>
            <person name="Fu Q."/>
            <person name="Gubbala S."/>
            <person name="Hirani K."/>
            <person name="Jayaseelan J.C."/>
            <person name="Lara F."/>
            <person name="Munidasa M."/>
            <person name="Palculict T."/>
            <person name="Patil S."/>
            <person name="Pu L.-L."/>
            <person name="Saada N."/>
            <person name="Tang L."/>
            <person name="Weissenberger G."/>
            <person name="Zhu Y."/>
            <person name="Hemphill L."/>
            <person name="Shang Y."/>
            <person name="Youmans B."/>
            <person name="Ayvaz T."/>
            <person name="Ross M."/>
            <person name="Santibanez J."/>
            <person name="Aqrawi P."/>
            <person name="Gross S."/>
            <person name="Joshi V."/>
            <person name="Fowler G."/>
            <person name="Nazareth L."/>
            <person name="Reid J."/>
            <person name="Worley K."/>
            <person name="Petrosino J."/>
            <person name="Highlander S."/>
            <person name="Gibbs R."/>
        </authorList>
    </citation>
    <scope>NUCLEOTIDE SEQUENCE [LARGE SCALE GENOMIC DNA]</scope>
    <source>
        <strain evidence="1">ATCC 35910</strain>
    </source>
</reference>
<name>A0ABP2IUD0_CHRGE</name>
<dbReference type="EMBL" id="ACKQ02000002">
    <property type="protein sequence ID" value="EFK37408.1"/>
    <property type="molecule type" value="Genomic_DNA"/>
</dbReference>
<proteinExistence type="predicted"/>
<evidence type="ECO:0000313" key="2">
    <source>
        <dbReference type="Proteomes" id="UP000002969"/>
    </source>
</evidence>
<evidence type="ECO:0000313" key="1">
    <source>
        <dbReference type="EMBL" id="EFK37408.1"/>
    </source>
</evidence>
<accession>A0ABP2IUD0</accession>
<protein>
    <submittedName>
        <fullName evidence="1">Uncharacterized protein</fullName>
    </submittedName>
</protein>
<keyword evidence="2" id="KW-1185">Reference proteome</keyword>
<dbReference type="Proteomes" id="UP000002969">
    <property type="component" value="Unassembled WGS sequence"/>
</dbReference>
<comment type="caution">
    <text evidence="1">The sequence shown here is derived from an EMBL/GenBank/DDBJ whole genome shotgun (WGS) entry which is preliminary data.</text>
</comment>
<sequence>MKANPANINTNALFFQLNIQNMVRIKYKIISTGNPKESRLNHGKIFGGT</sequence>
<organism evidence="1 2">
    <name type="scientific">Chryseobacterium gleum ATCC 35910</name>
    <dbReference type="NCBI Taxonomy" id="525257"/>
    <lineage>
        <taxon>Bacteria</taxon>
        <taxon>Pseudomonadati</taxon>
        <taxon>Bacteroidota</taxon>
        <taxon>Flavobacteriia</taxon>
        <taxon>Flavobacteriales</taxon>
        <taxon>Weeksellaceae</taxon>
        <taxon>Chryseobacterium group</taxon>
        <taxon>Chryseobacterium</taxon>
    </lineage>
</organism>